<dbReference type="InterPro" id="IPR001870">
    <property type="entry name" value="B30.2/SPRY"/>
</dbReference>
<dbReference type="GO" id="GO:0004842">
    <property type="term" value="F:ubiquitin-protein transferase activity"/>
    <property type="evidence" value="ECO:0007669"/>
    <property type="project" value="InterPro"/>
</dbReference>
<dbReference type="GO" id="GO:0051603">
    <property type="term" value="P:proteolysis involved in protein catabolic process"/>
    <property type="evidence" value="ECO:0007669"/>
    <property type="project" value="TreeGrafter"/>
</dbReference>
<dbReference type="InterPro" id="IPR045129">
    <property type="entry name" value="RNF123/RKP/RSPRY1"/>
</dbReference>
<sequence>MRCILLLIEAGVLNEDIANIVKEFTKITESKYQRRVMDIIVYSLELDSPHKPQLLNIGKSFANQLEAVNQPRSVADWIPWLKMHVNGQTFSPESEVYFSPEKSIQTDISPDGLLCKGQDKNFGFTSAITNKCAKTGKWYFEVEMLSCGLFQIGFVTHQFKANPEDGGGVGDDEHSWAVDLYRNKKWHKEQDEEDPSKSYAIETKWKKGGILQCYLDVDNREMAFGYNGKQLGVAYSNFEIEEGLFPAFSSNINEECKFNFGSQAFRFPDLPEGYKPFNLSQNN</sequence>
<dbReference type="PANTHER" id="PTHR13363:SF5">
    <property type="entry name" value="E3 UBIQUITIN-PROTEIN LIGASE RNF123"/>
    <property type="match status" value="1"/>
</dbReference>
<keyword evidence="2" id="KW-0863">Zinc-finger</keyword>
<dbReference type="InterPro" id="IPR043136">
    <property type="entry name" value="B30.2/SPRY_sf"/>
</dbReference>
<organism evidence="5">
    <name type="scientific">Arcella intermedia</name>
    <dbReference type="NCBI Taxonomy" id="1963864"/>
    <lineage>
        <taxon>Eukaryota</taxon>
        <taxon>Amoebozoa</taxon>
        <taxon>Tubulinea</taxon>
        <taxon>Elardia</taxon>
        <taxon>Arcellinida</taxon>
        <taxon>Sphaerothecina</taxon>
        <taxon>Arcellidae</taxon>
        <taxon>Arcella</taxon>
    </lineage>
</organism>
<evidence type="ECO:0000259" key="4">
    <source>
        <dbReference type="PROSITE" id="PS50188"/>
    </source>
</evidence>
<proteinExistence type="predicted"/>
<protein>
    <recommendedName>
        <fullName evidence="4">B30.2/SPRY domain-containing protein</fullName>
    </recommendedName>
</protein>
<accession>A0A6B2LAY1</accession>
<dbReference type="InterPro" id="IPR013320">
    <property type="entry name" value="ConA-like_dom_sf"/>
</dbReference>
<evidence type="ECO:0000256" key="3">
    <source>
        <dbReference type="ARBA" id="ARBA00022833"/>
    </source>
</evidence>
<dbReference type="PANTHER" id="PTHR13363">
    <property type="entry name" value="RING FINGER AND SRY DOMAIN-CONTAINING"/>
    <property type="match status" value="1"/>
</dbReference>
<dbReference type="PROSITE" id="PS50188">
    <property type="entry name" value="B302_SPRY"/>
    <property type="match status" value="1"/>
</dbReference>
<dbReference type="SUPFAM" id="SSF49899">
    <property type="entry name" value="Concanavalin A-like lectins/glucanases"/>
    <property type="match status" value="1"/>
</dbReference>
<dbReference type="SMART" id="SM00449">
    <property type="entry name" value="SPRY"/>
    <property type="match status" value="1"/>
</dbReference>
<dbReference type="EMBL" id="GIBP01005230">
    <property type="protein sequence ID" value="NDV34199.1"/>
    <property type="molecule type" value="Transcribed_RNA"/>
</dbReference>
<dbReference type="InterPro" id="IPR003877">
    <property type="entry name" value="SPRY_dom"/>
</dbReference>
<dbReference type="Pfam" id="PF00622">
    <property type="entry name" value="SPRY"/>
    <property type="match status" value="1"/>
</dbReference>
<dbReference type="AlphaFoldDB" id="A0A6B2LAY1"/>
<evidence type="ECO:0000256" key="1">
    <source>
        <dbReference type="ARBA" id="ARBA00022723"/>
    </source>
</evidence>
<evidence type="ECO:0000256" key="2">
    <source>
        <dbReference type="ARBA" id="ARBA00022771"/>
    </source>
</evidence>
<evidence type="ECO:0000313" key="5">
    <source>
        <dbReference type="EMBL" id="NDV34199.1"/>
    </source>
</evidence>
<keyword evidence="1" id="KW-0479">Metal-binding</keyword>
<reference evidence="5" key="1">
    <citation type="journal article" date="2020" name="J. Eukaryot. Microbiol.">
        <title>De novo Sequencing, Assembly and Annotation of the Transcriptome for the Free-Living Testate Amoeba Arcella intermedia.</title>
        <authorList>
            <person name="Ribeiro G.M."/>
            <person name="Porfirio-Sousa A.L."/>
            <person name="Maurer-Alcala X.X."/>
            <person name="Katz L.A."/>
            <person name="Lahr D.J.G."/>
        </authorList>
    </citation>
    <scope>NUCLEOTIDE SEQUENCE</scope>
</reference>
<keyword evidence="3" id="KW-0862">Zinc</keyword>
<name>A0A6B2LAY1_9EUKA</name>
<feature type="domain" description="B30.2/SPRY" evidence="4">
    <location>
        <begin position="63"/>
        <end position="265"/>
    </location>
</feature>
<dbReference type="GO" id="GO:0008270">
    <property type="term" value="F:zinc ion binding"/>
    <property type="evidence" value="ECO:0007669"/>
    <property type="project" value="UniProtKB-KW"/>
</dbReference>
<dbReference type="GO" id="GO:0005737">
    <property type="term" value="C:cytoplasm"/>
    <property type="evidence" value="ECO:0007669"/>
    <property type="project" value="TreeGrafter"/>
</dbReference>
<dbReference type="CDD" id="cd11709">
    <property type="entry name" value="SPRY"/>
    <property type="match status" value="1"/>
</dbReference>
<dbReference type="Gene3D" id="2.60.120.920">
    <property type="match status" value="1"/>
</dbReference>